<dbReference type="EC" id="2.7.7.7" evidence="3"/>
<dbReference type="InterPro" id="IPR003141">
    <property type="entry name" value="Pol/His_phosphatase_N"/>
</dbReference>
<accession>A0A0G1X750</accession>
<dbReference type="InterPro" id="IPR047967">
    <property type="entry name" value="PolX_PHP"/>
</dbReference>
<evidence type="ECO:0000313" key="25">
    <source>
        <dbReference type="EMBL" id="KKU90220.1"/>
    </source>
</evidence>
<dbReference type="Gene3D" id="1.10.150.110">
    <property type="entry name" value="DNA polymerase beta, N-terminal domain-like"/>
    <property type="match status" value="1"/>
</dbReference>
<evidence type="ECO:0000256" key="8">
    <source>
        <dbReference type="ARBA" id="ARBA00022679"/>
    </source>
</evidence>
<dbReference type="PRINTS" id="PR00870">
    <property type="entry name" value="DNAPOLXBETA"/>
</dbReference>
<dbReference type="Pfam" id="PF14520">
    <property type="entry name" value="HHH_5"/>
    <property type="match status" value="1"/>
</dbReference>
<feature type="domain" description="Polymerase/histidinol phosphatase N-terminal" evidence="23">
    <location>
        <begin position="357"/>
        <end position="440"/>
    </location>
</feature>
<evidence type="ECO:0000256" key="15">
    <source>
        <dbReference type="ARBA" id="ARBA00023204"/>
    </source>
</evidence>
<dbReference type="SMART" id="SM00278">
    <property type="entry name" value="HhH1"/>
    <property type="match status" value="3"/>
</dbReference>
<keyword evidence="15" id="KW-0234">DNA repair</keyword>
<dbReference type="GO" id="GO:0003677">
    <property type="term" value="F:DNA binding"/>
    <property type="evidence" value="ECO:0007669"/>
    <property type="project" value="InterPro"/>
</dbReference>
<dbReference type="SUPFAM" id="SSF158702">
    <property type="entry name" value="Sec63 N-terminal domain-like"/>
    <property type="match status" value="1"/>
</dbReference>
<dbReference type="InterPro" id="IPR010996">
    <property type="entry name" value="HHH_MUS81"/>
</dbReference>
<evidence type="ECO:0000256" key="10">
    <source>
        <dbReference type="ARBA" id="ARBA00022705"/>
    </source>
</evidence>
<dbReference type="GO" id="GO:0042578">
    <property type="term" value="F:phosphoric ester hydrolase activity"/>
    <property type="evidence" value="ECO:0007669"/>
    <property type="project" value="TreeGrafter"/>
</dbReference>
<dbReference type="Gene3D" id="3.20.20.140">
    <property type="entry name" value="Metal-dependent hydrolases"/>
    <property type="match status" value="1"/>
</dbReference>
<dbReference type="PIRSF" id="PIRSF005047">
    <property type="entry name" value="UCP005047_YshC"/>
    <property type="match status" value="1"/>
</dbReference>
<evidence type="ECO:0000313" key="26">
    <source>
        <dbReference type="Proteomes" id="UP000033882"/>
    </source>
</evidence>
<evidence type="ECO:0000256" key="7">
    <source>
        <dbReference type="ARBA" id="ARBA00022634"/>
    </source>
</evidence>
<dbReference type="CDD" id="cd07436">
    <property type="entry name" value="PHP_PolX"/>
    <property type="match status" value="1"/>
</dbReference>
<dbReference type="InterPro" id="IPR004013">
    <property type="entry name" value="PHP_dom"/>
</dbReference>
<evidence type="ECO:0000259" key="23">
    <source>
        <dbReference type="SMART" id="SM00481"/>
    </source>
</evidence>
<keyword evidence="10" id="KW-0235">DNA replication</keyword>
<evidence type="ECO:0000256" key="13">
    <source>
        <dbReference type="ARBA" id="ARBA00022932"/>
    </source>
</evidence>
<organism evidence="25 26">
    <name type="scientific">Candidatus Wolfebacteria bacterium GW2011_GWA2_47_9b</name>
    <dbReference type="NCBI Taxonomy" id="1619005"/>
    <lineage>
        <taxon>Bacteria</taxon>
        <taxon>Candidatus Wolfeibacteriota</taxon>
    </lineage>
</organism>
<keyword evidence="13" id="KW-0239">DNA-directed DNA polymerase</keyword>
<dbReference type="GO" id="GO:0008270">
    <property type="term" value="F:zinc ion binding"/>
    <property type="evidence" value="ECO:0007669"/>
    <property type="project" value="TreeGrafter"/>
</dbReference>
<evidence type="ECO:0000256" key="3">
    <source>
        <dbReference type="ARBA" id="ARBA00012417"/>
    </source>
</evidence>
<evidence type="ECO:0000256" key="17">
    <source>
        <dbReference type="ARBA" id="ARBA00035726"/>
    </source>
</evidence>
<feature type="domain" description="Helix-hairpin-helix DNA-binding motif class 1" evidence="22">
    <location>
        <begin position="141"/>
        <end position="160"/>
    </location>
</feature>
<dbReference type="SMART" id="SM00481">
    <property type="entry name" value="POLIIIAc"/>
    <property type="match status" value="1"/>
</dbReference>
<name>A0A0G1X750_9BACT</name>
<evidence type="ECO:0000256" key="20">
    <source>
        <dbReference type="ARBA" id="ARBA00045548"/>
    </source>
</evidence>
<dbReference type="Gene3D" id="3.30.460.10">
    <property type="entry name" value="Beta Polymerase, domain 2"/>
    <property type="match status" value="1"/>
</dbReference>
<comment type="caution">
    <text evidence="25">The sequence shown here is derived from an EMBL/GenBank/DDBJ whole genome shotgun (WGS) entry which is preliminary data.</text>
</comment>
<dbReference type="GO" id="GO:0140078">
    <property type="term" value="F:class I DNA-(apurinic or apyrimidinic site) endonuclease activity"/>
    <property type="evidence" value="ECO:0007669"/>
    <property type="project" value="UniProtKB-EC"/>
</dbReference>
<evidence type="ECO:0000256" key="2">
    <source>
        <dbReference type="ARBA" id="ARBA00004496"/>
    </source>
</evidence>
<keyword evidence="12" id="KW-0832">Ubl conjugation</keyword>
<dbReference type="GO" id="GO:0005829">
    <property type="term" value="C:cytosol"/>
    <property type="evidence" value="ECO:0007669"/>
    <property type="project" value="TreeGrafter"/>
</dbReference>
<dbReference type="SMART" id="SM00483">
    <property type="entry name" value="POLXc"/>
    <property type="match status" value="1"/>
</dbReference>
<dbReference type="SUPFAM" id="SSF81301">
    <property type="entry name" value="Nucleotidyltransferase"/>
    <property type="match status" value="1"/>
</dbReference>
<dbReference type="InterPro" id="IPR027421">
    <property type="entry name" value="DNA_pol_lamdba_lyase_dom_sf"/>
</dbReference>
<evidence type="ECO:0000256" key="5">
    <source>
        <dbReference type="ARBA" id="ARBA00020020"/>
    </source>
</evidence>
<dbReference type="InterPro" id="IPR003583">
    <property type="entry name" value="Hlx-hairpin-Hlx_DNA-bd_motif"/>
</dbReference>
<dbReference type="EC" id="4.2.99.18" evidence="4"/>
<keyword evidence="8" id="KW-0808">Transferase</keyword>
<evidence type="ECO:0000256" key="1">
    <source>
        <dbReference type="ARBA" id="ARBA00001946"/>
    </source>
</evidence>
<dbReference type="PANTHER" id="PTHR36928:SF1">
    <property type="entry name" value="PHOSPHATASE YCDX-RELATED"/>
    <property type="match status" value="1"/>
</dbReference>
<proteinExistence type="predicted"/>
<keyword evidence="6" id="KW-0488">Methylation</keyword>
<evidence type="ECO:0000256" key="16">
    <source>
        <dbReference type="ARBA" id="ARBA00035717"/>
    </source>
</evidence>
<evidence type="ECO:0000256" key="4">
    <source>
        <dbReference type="ARBA" id="ARBA00012720"/>
    </source>
</evidence>
<keyword evidence="9" id="KW-0548">Nucleotidyltransferase</keyword>
<dbReference type="InterPro" id="IPR043519">
    <property type="entry name" value="NT_sf"/>
</dbReference>
<dbReference type="InterPro" id="IPR022311">
    <property type="entry name" value="PolX-like"/>
</dbReference>
<dbReference type="PANTHER" id="PTHR36928">
    <property type="entry name" value="PHOSPHATASE YCDX-RELATED"/>
    <property type="match status" value="1"/>
</dbReference>
<feature type="domain" description="DNA-directed DNA polymerase X" evidence="24">
    <location>
        <begin position="14"/>
        <end position="333"/>
    </location>
</feature>
<comment type="subcellular location">
    <subcellularLocation>
        <location evidence="2">Cytoplasm</location>
    </subcellularLocation>
</comment>
<dbReference type="Gene3D" id="1.10.150.20">
    <property type="entry name" value="5' to 3' exonuclease, C-terminal subdomain"/>
    <property type="match status" value="1"/>
</dbReference>
<comment type="catalytic activity">
    <reaction evidence="21">
        <text>DNA(n) + a 2'-deoxyribonucleoside 5'-triphosphate = DNA(n+1) + diphosphate</text>
        <dbReference type="Rhea" id="RHEA:22508"/>
        <dbReference type="Rhea" id="RHEA-COMP:17339"/>
        <dbReference type="Rhea" id="RHEA-COMP:17340"/>
        <dbReference type="ChEBI" id="CHEBI:33019"/>
        <dbReference type="ChEBI" id="CHEBI:61560"/>
        <dbReference type="ChEBI" id="CHEBI:173112"/>
        <dbReference type="EC" id="2.7.7.7"/>
    </reaction>
</comment>
<evidence type="ECO:0000256" key="6">
    <source>
        <dbReference type="ARBA" id="ARBA00022481"/>
    </source>
</evidence>
<dbReference type="GO" id="GO:0006281">
    <property type="term" value="P:DNA repair"/>
    <property type="evidence" value="ECO:0007669"/>
    <property type="project" value="UniProtKB-KW"/>
</dbReference>
<comment type="catalytic activity">
    <reaction evidence="19">
        <text>a 5'-end 2'-deoxyribose-2'-deoxyribonucleotide-DNA = (2E,4S)-4-hydroxypenten-2-al-5-phosphate + a 5'-end 5'-phospho-2'-deoxyribonucleoside-DNA + H(+)</text>
        <dbReference type="Rhea" id="RHEA:76255"/>
        <dbReference type="Rhea" id="RHEA-COMP:13180"/>
        <dbReference type="Rhea" id="RHEA-COMP:18657"/>
        <dbReference type="ChEBI" id="CHEBI:15378"/>
        <dbReference type="ChEBI" id="CHEBI:136412"/>
        <dbReference type="ChEBI" id="CHEBI:195194"/>
        <dbReference type="ChEBI" id="CHEBI:195195"/>
    </reaction>
</comment>
<dbReference type="InterPro" id="IPR002054">
    <property type="entry name" value="DNA-dir_DNA_pol_X"/>
</dbReference>
<evidence type="ECO:0000256" key="11">
    <source>
        <dbReference type="ARBA" id="ARBA00022763"/>
    </source>
</evidence>
<dbReference type="Gene3D" id="3.30.210.10">
    <property type="entry name" value="DNA polymerase, thumb domain"/>
    <property type="match status" value="1"/>
</dbReference>
<dbReference type="InterPro" id="IPR050243">
    <property type="entry name" value="PHP_phosphatase"/>
</dbReference>
<sequence length="592" mass="66514">MVYGQRWYTYDMRITNAEIAQLLSEIAEYLEMDDVPFKPRAYQKVADVIESLDEEIVEIYKKGGLKAIGAIPGVGISIAKTIEEYVTTGRVAYHEELKKKIPVDLRSLTAVEGLGPKKIKKLYKQIGIKNLQDLEVAATSGKLAEVEGFGAKSAENILKGIEFLKTSGGRLILGDTFPAIAHIKEELEKIKGVERVDIVGSARRKRETVGDFDLLVIAKDSQPVMDFFVQMDEVVHVYAQGETKSSVRIRSGVDVDIRVVSKESYGAALLYFTGSKAHNVTLRQLAIKKGLKLNEYGLYRMKGNKEEKMVAGDTEEGIYNMLGMTYIEPEMREDMGEVDLAQNHRLPTLIEYDAIRGDLQIQTNWSDGSNTIEEYVDAAMQMGLEYIVITDHTKRLTVANGLDEQRLLEQMKAIDAVNAKLKKEGKRFAVLKGSEVDILKDGSLDIADEVLRQLDVVGASVHSYFNLSRELQTKRIIAAMENPNVDIIFHPTGRVINRRPAYDVDMDAIIDAAKRTKTILEINAFPDRLDLKEEYVRKCVQKGVLLSIDTDAHSINHLQFLVWGIGQARRGWAEQSNIVNAWPVEKMKKMLK</sequence>
<gene>
    <name evidence="25" type="ORF">UY19_C0005G0023</name>
</gene>
<keyword evidence="11" id="KW-0227">DNA damage</keyword>
<dbReference type="EMBL" id="LCPB01000005">
    <property type="protein sequence ID" value="KKU90220.1"/>
    <property type="molecule type" value="Genomic_DNA"/>
</dbReference>
<dbReference type="GO" id="GO:0003887">
    <property type="term" value="F:DNA-directed DNA polymerase activity"/>
    <property type="evidence" value="ECO:0007669"/>
    <property type="project" value="UniProtKB-KW"/>
</dbReference>
<comment type="function">
    <text evidence="20">Repair polymerase that plays a key role in base-excision repair. During this process, the damaged base is excised by specific DNA glycosylases, the DNA backbone is nicked at the abasic site by an apurinic/apyrimidic (AP) endonuclease, and POLB removes 5'-deoxyribose-phosphate from the preincised AP site acting as a 5'-deoxyribose-phosphate lyase (5'-dRP lyase); through its DNA polymerase activity, it adds one nucleotide to the 3' end of the arising single-nucleotide gap. Conducts 'gap-filling' DNA synthesis in a stepwise distributive fashion rather than in a processive fashion as for other DNA polymerases. It is also able to cleave sugar-phosphate bonds 3' to an intact AP site, acting as an AP lyase.</text>
</comment>
<dbReference type="AlphaFoldDB" id="A0A0G1X750"/>
<evidence type="ECO:0000256" key="12">
    <source>
        <dbReference type="ARBA" id="ARBA00022843"/>
    </source>
</evidence>
<dbReference type="InterPro" id="IPR029398">
    <property type="entry name" value="PolB_thumb"/>
</dbReference>
<dbReference type="Pfam" id="PF14791">
    <property type="entry name" value="DNA_pol_B_thumb"/>
    <property type="match status" value="1"/>
</dbReference>
<dbReference type="InterPro" id="IPR016195">
    <property type="entry name" value="Pol/histidinol_Pase-like"/>
</dbReference>
<evidence type="ECO:0000256" key="18">
    <source>
        <dbReference type="ARBA" id="ARBA00044632"/>
    </source>
</evidence>
<dbReference type="InterPro" id="IPR002008">
    <property type="entry name" value="DNA_pol_X_beta-like"/>
</dbReference>
<protein>
    <recommendedName>
        <fullName evidence="5">DNA polymerase beta</fullName>
        <ecNumber evidence="3">2.7.7.7</ecNumber>
        <ecNumber evidence="4">4.2.99.18</ecNumber>
    </recommendedName>
    <alternativeName>
        <fullName evidence="16">5'-deoxyribose-phosphate lyase</fullName>
    </alternativeName>
    <alternativeName>
        <fullName evidence="17">AP lyase</fullName>
    </alternativeName>
</protein>
<keyword evidence="14" id="KW-0915">Sodium</keyword>
<dbReference type="SUPFAM" id="SSF89550">
    <property type="entry name" value="PHP domain-like"/>
    <property type="match status" value="1"/>
</dbReference>
<evidence type="ECO:0000256" key="19">
    <source>
        <dbReference type="ARBA" id="ARBA00044678"/>
    </source>
</evidence>
<dbReference type="SUPFAM" id="SSF47802">
    <property type="entry name" value="DNA polymerase beta, N-terminal domain-like"/>
    <property type="match status" value="1"/>
</dbReference>
<evidence type="ECO:0000259" key="24">
    <source>
        <dbReference type="SMART" id="SM00483"/>
    </source>
</evidence>
<reference evidence="25 26" key="1">
    <citation type="journal article" date="2015" name="Nature">
        <title>rRNA introns, odd ribosomes, and small enigmatic genomes across a large radiation of phyla.</title>
        <authorList>
            <person name="Brown C.T."/>
            <person name="Hug L.A."/>
            <person name="Thomas B.C."/>
            <person name="Sharon I."/>
            <person name="Castelle C.J."/>
            <person name="Singh A."/>
            <person name="Wilkins M.J."/>
            <person name="Williams K.H."/>
            <person name="Banfield J.F."/>
        </authorList>
    </citation>
    <scope>NUCLEOTIDE SEQUENCE [LARGE SCALE GENOMIC DNA]</scope>
</reference>
<evidence type="ECO:0000256" key="21">
    <source>
        <dbReference type="ARBA" id="ARBA00049244"/>
    </source>
</evidence>
<feature type="domain" description="Helix-hairpin-helix DNA-binding motif class 1" evidence="22">
    <location>
        <begin position="66"/>
        <end position="85"/>
    </location>
</feature>
<dbReference type="NCBIfam" id="NF006375">
    <property type="entry name" value="PRK08609.1"/>
    <property type="match status" value="1"/>
</dbReference>
<comment type="cofactor">
    <cofactor evidence="1">
        <name>Mg(2+)</name>
        <dbReference type="ChEBI" id="CHEBI:18420"/>
    </cofactor>
</comment>
<evidence type="ECO:0000256" key="9">
    <source>
        <dbReference type="ARBA" id="ARBA00022695"/>
    </source>
</evidence>
<dbReference type="Pfam" id="PF14716">
    <property type="entry name" value="HHH_8"/>
    <property type="match status" value="1"/>
</dbReference>
<evidence type="ECO:0000256" key="14">
    <source>
        <dbReference type="ARBA" id="ARBA00023053"/>
    </source>
</evidence>
<dbReference type="FunFam" id="3.20.20.140:FF:000047">
    <property type="entry name" value="PHP domain-containing protein"/>
    <property type="match status" value="1"/>
</dbReference>
<dbReference type="Pfam" id="PF02811">
    <property type="entry name" value="PHP"/>
    <property type="match status" value="1"/>
</dbReference>
<comment type="catalytic activity">
    <reaction evidence="18">
        <text>2'-deoxyribonucleotide-(2'-deoxyribose 5'-phosphate)-2'-deoxyribonucleotide-DNA = a 3'-end 2'-deoxyribonucleotide-(2,3-dehydro-2,3-deoxyribose 5'-phosphate)-DNA + a 5'-end 5'-phospho-2'-deoxyribonucleoside-DNA + H(+)</text>
        <dbReference type="Rhea" id="RHEA:66592"/>
        <dbReference type="Rhea" id="RHEA-COMP:13180"/>
        <dbReference type="Rhea" id="RHEA-COMP:16897"/>
        <dbReference type="Rhea" id="RHEA-COMP:17067"/>
        <dbReference type="ChEBI" id="CHEBI:15378"/>
        <dbReference type="ChEBI" id="CHEBI:136412"/>
        <dbReference type="ChEBI" id="CHEBI:157695"/>
        <dbReference type="ChEBI" id="CHEBI:167181"/>
        <dbReference type="EC" id="4.2.99.18"/>
    </reaction>
</comment>
<dbReference type="InterPro" id="IPR037160">
    <property type="entry name" value="DNA_Pol_thumb_sf"/>
</dbReference>
<dbReference type="Proteomes" id="UP000033882">
    <property type="component" value="Unassembled WGS sequence"/>
</dbReference>
<dbReference type="CDD" id="cd00141">
    <property type="entry name" value="NT_POLXc"/>
    <property type="match status" value="1"/>
</dbReference>
<evidence type="ECO:0000259" key="22">
    <source>
        <dbReference type="SMART" id="SM00278"/>
    </source>
</evidence>
<keyword evidence="7" id="KW-0237">DNA synthesis</keyword>
<feature type="domain" description="Helix-hairpin-helix DNA-binding motif class 1" evidence="22">
    <location>
        <begin position="106"/>
        <end position="125"/>
    </location>
</feature>